<evidence type="ECO:0000313" key="7">
    <source>
        <dbReference type="Proteomes" id="UP000248423"/>
    </source>
</evidence>
<organism evidence="6 7">
    <name type="scientific">Aspergillus sclerotiicarbonarius (strain CBS 121057 / IBT 28362)</name>
    <dbReference type="NCBI Taxonomy" id="1448318"/>
    <lineage>
        <taxon>Eukaryota</taxon>
        <taxon>Fungi</taxon>
        <taxon>Dikarya</taxon>
        <taxon>Ascomycota</taxon>
        <taxon>Pezizomycotina</taxon>
        <taxon>Eurotiomycetes</taxon>
        <taxon>Eurotiomycetidae</taxon>
        <taxon>Eurotiales</taxon>
        <taxon>Aspergillaceae</taxon>
        <taxon>Aspergillus</taxon>
        <taxon>Aspergillus subgen. Circumdati</taxon>
    </lineage>
</organism>
<evidence type="ECO:0000313" key="6">
    <source>
        <dbReference type="EMBL" id="PYI09013.1"/>
    </source>
</evidence>
<dbReference type="PANTHER" id="PTHR31544">
    <property type="entry name" value="AIG2-LIKE PROTEIN D"/>
    <property type="match status" value="1"/>
</dbReference>
<feature type="compositionally biased region" description="Pro residues" evidence="4">
    <location>
        <begin position="11"/>
        <end position="21"/>
    </location>
</feature>
<evidence type="ECO:0000256" key="4">
    <source>
        <dbReference type="SAM" id="MobiDB-lite"/>
    </source>
</evidence>
<dbReference type="SUPFAM" id="SSF110857">
    <property type="entry name" value="Gamma-glutamyl cyclotransferase-like"/>
    <property type="match status" value="1"/>
</dbReference>
<proteinExistence type="inferred from homology"/>
<gene>
    <name evidence="6" type="ORF">BO78DRAFT_395329</name>
</gene>
<protein>
    <recommendedName>
        <fullName evidence="3">Putative gamma-glutamylcyclotransferase</fullName>
    </recommendedName>
</protein>
<reference evidence="6 7" key="1">
    <citation type="submission" date="2018-02" db="EMBL/GenBank/DDBJ databases">
        <title>The genomes of Aspergillus section Nigri reveals drivers in fungal speciation.</title>
        <authorList>
            <consortium name="DOE Joint Genome Institute"/>
            <person name="Vesth T.C."/>
            <person name="Nybo J."/>
            <person name="Theobald S."/>
            <person name="Brandl J."/>
            <person name="Frisvad J.C."/>
            <person name="Nielsen K.F."/>
            <person name="Lyhne E.K."/>
            <person name="Kogle M.E."/>
            <person name="Kuo A."/>
            <person name="Riley R."/>
            <person name="Clum A."/>
            <person name="Nolan M."/>
            <person name="Lipzen A."/>
            <person name="Salamov A."/>
            <person name="Henrissat B."/>
            <person name="Wiebenga A."/>
            <person name="De vries R.P."/>
            <person name="Grigoriev I.V."/>
            <person name="Mortensen U.H."/>
            <person name="Andersen M.R."/>
            <person name="Baker S.E."/>
        </authorList>
    </citation>
    <scope>NUCLEOTIDE SEQUENCE [LARGE SCALE GENOMIC DNA]</scope>
    <source>
        <strain evidence="6 7">CBS 121057</strain>
    </source>
</reference>
<name>A0A319FL61_ASPSB</name>
<evidence type="ECO:0000256" key="3">
    <source>
        <dbReference type="ARBA" id="ARBA00030602"/>
    </source>
</evidence>
<feature type="domain" description="Gamma-glutamylcyclotransferase AIG2-like" evidence="5">
    <location>
        <begin position="63"/>
        <end position="151"/>
    </location>
</feature>
<dbReference type="InterPro" id="IPR045038">
    <property type="entry name" value="AIG2-like"/>
</dbReference>
<keyword evidence="2" id="KW-0808">Transferase</keyword>
<dbReference type="InterPro" id="IPR009288">
    <property type="entry name" value="AIG2-like_dom"/>
</dbReference>
<evidence type="ECO:0000259" key="5">
    <source>
        <dbReference type="Pfam" id="PF06094"/>
    </source>
</evidence>
<feature type="region of interest" description="Disordered" evidence="4">
    <location>
        <begin position="1"/>
        <end position="29"/>
    </location>
</feature>
<accession>A0A319FL61</accession>
<keyword evidence="7" id="KW-1185">Reference proteome</keyword>
<comment type="similarity">
    <text evidence="1">Belongs to the gamma-glutamylcyclotransferase family.</text>
</comment>
<dbReference type="Proteomes" id="UP000248423">
    <property type="component" value="Unassembled WGS sequence"/>
</dbReference>
<sequence>MSTPTDEGSRPAPPPPPPPPPEDPRSKISPFVLKMRSAPPGYFYEAPEPSPVVDLFDAPTGPYFLYGTLTDPSMLSEILGLDEEPTLRPAYIMGYKCKLWGQYPALLDAPGLVVEGAVYHVKSVEDGEKLATYETKSYRADPCIIMYTDGQEPGKEYGSTFKFVGNKKDLSEGEFDLRVWLTRMGRHAAVDKLDAAKRIAVPG</sequence>
<dbReference type="OrthoDB" id="3262926at2759"/>
<dbReference type="CDD" id="cd06661">
    <property type="entry name" value="GGCT_like"/>
    <property type="match status" value="1"/>
</dbReference>
<dbReference type="PANTHER" id="PTHR31544:SF4">
    <property type="entry name" value="GAMMA-GLUTAMYLCYCLOTRANSFERASE-RELATED"/>
    <property type="match status" value="1"/>
</dbReference>
<dbReference type="GO" id="GO:0016740">
    <property type="term" value="F:transferase activity"/>
    <property type="evidence" value="ECO:0007669"/>
    <property type="project" value="UniProtKB-KW"/>
</dbReference>
<evidence type="ECO:0000256" key="1">
    <source>
        <dbReference type="ARBA" id="ARBA00008861"/>
    </source>
</evidence>
<dbReference type="InterPro" id="IPR013024">
    <property type="entry name" value="GGCT-like"/>
</dbReference>
<evidence type="ECO:0000256" key="2">
    <source>
        <dbReference type="ARBA" id="ARBA00022679"/>
    </source>
</evidence>
<dbReference type="VEuPathDB" id="FungiDB:BO78DRAFT_395329"/>
<dbReference type="AlphaFoldDB" id="A0A319FL61"/>
<dbReference type="Gene3D" id="3.10.490.10">
    <property type="entry name" value="Gamma-glutamyl cyclotransferase-like"/>
    <property type="match status" value="1"/>
</dbReference>
<dbReference type="InterPro" id="IPR036568">
    <property type="entry name" value="GGCT-like_sf"/>
</dbReference>
<dbReference type="EMBL" id="KZ826331">
    <property type="protein sequence ID" value="PYI09013.1"/>
    <property type="molecule type" value="Genomic_DNA"/>
</dbReference>
<dbReference type="Pfam" id="PF06094">
    <property type="entry name" value="GGACT"/>
    <property type="match status" value="1"/>
</dbReference>